<comment type="caution">
    <text evidence="1">The sequence shown here is derived from an EMBL/GenBank/DDBJ whole genome shotgun (WGS) entry which is preliminary data.</text>
</comment>
<evidence type="ECO:0000313" key="2">
    <source>
        <dbReference type="Proteomes" id="UP000593571"/>
    </source>
</evidence>
<proteinExistence type="predicted"/>
<name>A0A7J8F1E1_ROUAE</name>
<keyword evidence="2" id="KW-1185">Reference proteome</keyword>
<protein>
    <submittedName>
        <fullName evidence="1">Uncharacterized protein</fullName>
    </submittedName>
</protein>
<reference evidence="1 2" key="1">
    <citation type="journal article" date="2020" name="Nature">
        <title>Six reference-quality genomes reveal evolution of bat adaptations.</title>
        <authorList>
            <person name="Jebb D."/>
            <person name="Huang Z."/>
            <person name="Pippel M."/>
            <person name="Hughes G.M."/>
            <person name="Lavrichenko K."/>
            <person name="Devanna P."/>
            <person name="Winkler S."/>
            <person name="Jermiin L.S."/>
            <person name="Skirmuntt E.C."/>
            <person name="Katzourakis A."/>
            <person name="Burkitt-Gray L."/>
            <person name="Ray D.A."/>
            <person name="Sullivan K.A.M."/>
            <person name="Roscito J.G."/>
            <person name="Kirilenko B.M."/>
            <person name="Davalos L.M."/>
            <person name="Corthals A.P."/>
            <person name="Power M.L."/>
            <person name="Jones G."/>
            <person name="Ransome R.D."/>
            <person name="Dechmann D.K.N."/>
            <person name="Locatelli A.G."/>
            <person name="Puechmaille S.J."/>
            <person name="Fedrigo O."/>
            <person name="Jarvis E.D."/>
            <person name="Hiller M."/>
            <person name="Vernes S.C."/>
            <person name="Myers E.W."/>
            <person name="Teeling E.C."/>
        </authorList>
    </citation>
    <scope>NUCLEOTIDE SEQUENCE [LARGE SCALE GENOMIC DNA]</scope>
    <source>
        <strain evidence="1">MRouAeg1</strain>
        <tissue evidence="1">Muscle</tissue>
    </source>
</reference>
<dbReference type="Proteomes" id="UP000593571">
    <property type="component" value="Unassembled WGS sequence"/>
</dbReference>
<dbReference type="AlphaFoldDB" id="A0A7J8F1E1"/>
<accession>A0A7J8F1E1</accession>
<dbReference type="EMBL" id="JACASE010000008">
    <property type="protein sequence ID" value="KAF6441229.1"/>
    <property type="molecule type" value="Genomic_DNA"/>
</dbReference>
<sequence length="135" mass="14617">MEFDILIILVVIHCPPPCCRPRPILSPSRPRPAPKQADSYGHIILVSNWIQKMDTLTADQRLEEKIGAYEGEGSGVSFPTAKLLQTRLWQGLPPSMTPAHTGSGLGTLFLLLAPSVVGVVKFSALSCSCGFTIPY</sequence>
<evidence type="ECO:0000313" key="1">
    <source>
        <dbReference type="EMBL" id="KAF6441229.1"/>
    </source>
</evidence>
<organism evidence="1 2">
    <name type="scientific">Rousettus aegyptiacus</name>
    <name type="common">Egyptian fruit bat</name>
    <name type="synonym">Pteropus aegyptiacus</name>
    <dbReference type="NCBI Taxonomy" id="9407"/>
    <lineage>
        <taxon>Eukaryota</taxon>
        <taxon>Metazoa</taxon>
        <taxon>Chordata</taxon>
        <taxon>Craniata</taxon>
        <taxon>Vertebrata</taxon>
        <taxon>Euteleostomi</taxon>
        <taxon>Mammalia</taxon>
        <taxon>Eutheria</taxon>
        <taxon>Laurasiatheria</taxon>
        <taxon>Chiroptera</taxon>
        <taxon>Yinpterochiroptera</taxon>
        <taxon>Pteropodoidea</taxon>
        <taxon>Pteropodidae</taxon>
        <taxon>Rousettinae</taxon>
        <taxon>Rousettus</taxon>
    </lineage>
</organism>
<gene>
    <name evidence="1" type="ORF">HJG63_012372</name>
</gene>